<evidence type="ECO:0000313" key="11">
    <source>
        <dbReference type="EMBL" id="MCI0127777.1"/>
    </source>
</evidence>
<dbReference type="Pfam" id="PF00186">
    <property type="entry name" value="DHFR_1"/>
    <property type="match status" value="1"/>
</dbReference>
<reference evidence="11" key="1">
    <citation type="submission" date="2022-03" db="EMBL/GenBank/DDBJ databases">
        <title>The complete genome sequence of a Methyloterrigena soli.</title>
        <authorList>
            <person name="Zi Z."/>
        </authorList>
    </citation>
    <scope>NUCLEOTIDE SEQUENCE</scope>
    <source>
        <strain evidence="11">M48</strain>
    </source>
</reference>
<comment type="catalytic activity">
    <reaction evidence="8">
        <text>(6S)-5,6,7,8-tetrahydrofolate + NADP(+) = 7,8-dihydrofolate + NADPH + H(+)</text>
        <dbReference type="Rhea" id="RHEA:15009"/>
        <dbReference type="ChEBI" id="CHEBI:15378"/>
        <dbReference type="ChEBI" id="CHEBI:57451"/>
        <dbReference type="ChEBI" id="CHEBI:57453"/>
        <dbReference type="ChEBI" id="CHEBI:57783"/>
        <dbReference type="ChEBI" id="CHEBI:58349"/>
        <dbReference type="EC" id="1.5.1.3"/>
    </reaction>
</comment>
<comment type="similarity">
    <text evidence="2 8 9">Belongs to the dihydrofolate reductase family.</text>
</comment>
<evidence type="ECO:0000256" key="4">
    <source>
        <dbReference type="ARBA" id="ARBA00022563"/>
    </source>
</evidence>
<dbReference type="EC" id="1.5.1.3" evidence="3 8"/>
<protein>
    <recommendedName>
        <fullName evidence="3 8">Dihydrofolate reductase</fullName>
        <ecNumber evidence="3 8">1.5.1.3</ecNumber>
    </recommendedName>
</protein>
<dbReference type="PANTHER" id="PTHR48069:SF3">
    <property type="entry name" value="DIHYDROFOLATE REDUCTASE"/>
    <property type="match status" value="1"/>
</dbReference>
<dbReference type="InterPro" id="IPR012259">
    <property type="entry name" value="DHFR"/>
</dbReference>
<proteinExistence type="inferred from homology"/>
<evidence type="ECO:0000256" key="3">
    <source>
        <dbReference type="ARBA" id="ARBA00012856"/>
    </source>
</evidence>
<comment type="pathway">
    <text evidence="1 8">Cofactor biosynthesis; tetrahydrofolate biosynthesis; 5,6,7,8-tetrahydrofolate from 7,8-dihydrofolate: step 1/1.</text>
</comment>
<dbReference type="PROSITE" id="PS51330">
    <property type="entry name" value="DHFR_2"/>
    <property type="match status" value="1"/>
</dbReference>
<dbReference type="GO" id="GO:0046654">
    <property type="term" value="P:tetrahydrofolate biosynthetic process"/>
    <property type="evidence" value="ECO:0007669"/>
    <property type="project" value="InterPro"/>
</dbReference>
<evidence type="ECO:0000259" key="10">
    <source>
        <dbReference type="PROSITE" id="PS51330"/>
    </source>
</evidence>
<dbReference type="GO" id="GO:0046452">
    <property type="term" value="P:dihydrofolate metabolic process"/>
    <property type="evidence" value="ECO:0007669"/>
    <property type="project" value="TreeGrafter"/>
</dbReference>
<gene>
    <name evidence="11" type="ORF">ML536_13170</name>
</gene>
<dbReference type="Proteomes" id="UP001156140">
    <property type="component" value="Unassembled WGS sequence"/>
</dbReference>
<evidence type="ECO:0000256" key="1">
    <source>
        <dbReference type="ARBA" id="ARBA00004903"/>
    </source>
</evidence>
<evidence type="ECO:0000256" key="5">
    <source>
        <dbReference type="ARBA" id="ARBA00022857"/>
    </source>
</evidence>
<name>A0AA41QMV6_9HYPH</name>
<keyword evidence="12" id="KW-1185">Reference proteome</keyword>
<dbReference type="RefSeq" id="WP_281736141.1">
    <property type="nucleotide sequence ID" value="NZ_JAKETQ010000001.1"/>
</dbReference>
<evidence type="ECO:0000256" key="6">
    <source>
        <dbReference type="ARBA" id="ARBA00023002"/>
    </source>
</evidence>
<accession>A0AA41QMV6</accession>
<dbReference type="PANTHER" id="PTHR48069">
    <property type="entry name" value="DIHYDROFOLATE REDUCTASE"/>
    <property type="match status" value="1"/>
</dbReference>
<sequence>MTIKIAMIAAVGSNGVIGAGNAMPWRLPSDFAHFKRTTMGKPLIMGRKTFESIGKALPGRINIVVTRQKDYQPDGVLVIDSLDAAIDHARTIAEAEGVDEVFIGGGGELYREAMPLADRLYITEVDLAPQGDTVFPSIDHNVWVVVDEPEVPLTGKDTASFRVKVYERRA</sequence>
<dbReference type="PIRSF" id="PIRSF000194">
    <property type="entry name" value="DHFR"/>
    <property type="match status" value="1"/>
</dbReference>
<dbReference type="InterPro" id="IPR001796">
    <property type="entry name" value="DHFR_dom"/>
</dbReference>
<evidence type="ECO:0000256" key="9">
    <source>
        <dbReference type="RuleBase" id="RU004474"/>
    </source>
</evidence>
<feature type="domain" description="DHFR" evidence="10">
    <location>
        <begin position="4"/>
        <end position="168"/>
    </location>
</feature>
<dbReference type="GO" id="GO:0070401">
    <property type="term" value="F:NADP+ binding"/>
    <property type="evidence" value="ECO:0007669"/>
    <property type="project" value="UniProtKB-ARBA"/>
</dbReference>
<keyword evidence="6 8" id="KW-0560">Oxidoreductase</keyword>
<dbReference type="InterPro" id="IPR017925">
    <property type="entry name" value="DHFR_CS"/>
</dbReference>
<dbReference type="GO" id="GO:0004146">
    <property type="term" value="F:dihydrofolate reductase activity"/>
    <property type="evidence" value="ECO:0007669"/>
    <property type="project" value="UniProtKB-EC"/>
</dbReference>
<dbReference type="GO" id="GO:0005829">
    <property type="term" value="C:cytosol"/>
    <property type="evidence" value="ECO:0007669"/>
    <property type="project" value="TreeGrafter"/>
</dbReference>
<dbReference type="GO" id="GO:0046655">
    <property type="term" value="P:folic acid metabolic process"/>
    <property type="evidence" value="ECO:0007669"/>
    <property type="project" value="TreeGrafter"/>
</dbReference>
<dbReference type="FunFam" id="3.40.430.10:FF:000001">
    <property type="entry name" value="Dihydrofolate reductase"/>
    <property type="match status" value="1"/>
</dbReference>
<dbReference type="InterPro" id="IPR024072">
    <property type="entry name" value="DHFR-like_dom_sf"/>
</dbReference>
<dbReference type="EMBL" id="JALAZD010000001">
    <property type="protein sequence ID" value="MCI0127777.1"/>
    <property type="molecule type" value="Genomic_DNA"/>
</dbReference>
<organism evidence="11 12">
    <name type="scientific">Paradevosia shaoguanensis</name>
    <dbReference type="NCBI Taxonomy" id="1335043"/>
    <lineage>
        <taxon>Bacteria</taxon>
        <taxon>Pseudomonadati</taxon>
        <taxon>Pseudomonadota</taxon>
        <taxon>Alphaproteobacteria</taxon>
        <taxon>Hyphomicrobiales</taxon>
        <taxon>Devosiaceae</taxon>
        <taxon>Paradevosia</taxon>
    </lineage>
</organism>
<evidence type="ECO:0000256" key="8">
    <source>
        <dbReference type="PIRNR" id="PIRNR000194"/>
    </source>
</evidence>
<keyword evidence="5 8" id="KW-0521">NADP</keyword>
<dbReference type="GO" id="GO:0006730">
    <property type="term" value="P:one-carbon metabolic process"/>
    <property type="evidence" value="ECO:0007669"/>
    <property type="project" value="UniProtKB-KW"/>
</dbReference>
<keyword evidence="4 8" id="KW-0554">One-carbon metabolism</keyword>
<evidence type="ECO:0000256" key="2">
    <source>
        <dbReference type="ARBA" id="ARBA00009539"/>
    </source>
</evidence>
<dbReference type="SUPFAM" id="SSF53597">
    <property type="entry name" value="Dihydrofolate reductase-like"/>
    <property type="match status" value="1"/>
</dbReference>
<dbReference type="AlphaFoldDB" id="A0AA41QMV6"/>
<dbReference type="PRINTS" id="PR00070">
    <property type="entry name" value="DHFR"/>
</dbReference>
<evidence type="ECO:0000256" key="7">
    <source>
        <dbReference type="ARBA" id="ARBA00025067"/>
    </source>
</evidence>
<comment type="function">
    <text evidence="7 8">Key enzyme in folate metabolism. Catalyzes an essential reaction for de novo glycine and purine synthesis, and for DNA precursor synthesis.</text>
</comment>
<dbReference type="PROSITE" id="PS00075">
    <property type="entry name" value="DHFR_1"/>
    <property type="match status" value="1"/>
</dbReference>
<dbReference type="Gene3D" id="3.40.430.10">
    <property type="entry name" value="Dihydrofolate Reductase, subunit A"/>
    <property type="match status" value="1"/>
</dbReference>
<dbReference type="CDD" id="cd00209">
    <property type="entry name" value="DHFR"/>
    <property type="match status" value="1"/>
</dbReference>
<comment type="caution">
    <text evidence="11">The sequence shown here is derived from an EMBL/GenBank/DDBJ whole genome shotgun (WGS) entry which is preliminary data.</text>
</comment>
<evidence type="ECO:0000313" key="12">
    <source>
        <dbReference type="Proteomes" id="UP001156140"/>
    </source>
</evidence>